<feature type="transmembrane region" description="Helical" evidence="1">
    <location>
        <begin position="134"/>
        <end position="153"/>
    </location>
</feature>
<accession>A0A1W1VSI5</accession>
<keyword evidence="1" id="KW-0472">Membrane</keyword>
<dbReference type="RefSeq" id="WP_084665037.1">
    <property type="nucleotide sequence ID" value="NZ_LT838272.1"/>
</dbReference>
<keyword evidence="1" id="KW-0812">Transmembrane</keyword>
<reference evidence="2 3" key="1">
    <citation type="submission" date="2017-04" db="EMBL/GenBank/DDBJ databases">
        <authorList>
            <person name="Afonso C.L."/>
            <person name="Miller P.J."/>
            <person name="Scott M.A."/>
            <person name="Spackman E."/>
            <person name="Goraichik I."/>
            <person name="Dimitrov K.M."/>
            <person name="Suarez D.L."/>
            <person name="Swayne D.E."/>
        </authorList>
    </citation>
    <scope>NUCLEOTIDE SEQUENCE [LARGE SCALE GENOMIC DNA]</scope>
    <source>
        <strain evidence="2 3">ToBE</strain>
    </source>
</reference>
<organism evidence="2 3">
    <name type="scientific">Thermanaeromonas toyohensis ToBE</name>
    <dbReference type="NCBI Taxonomy" id="698762"/>
    <lineage>
        <taxon>Bacteria</taxon>
        <taxon>Bacillati</taxon>
        <taxon>Bacillota</taxon>
        <taxon>Clostridia</taxon>
        <taxon>Neomoorellales</taxon>
        <taxon>Neomoorellaceae</taxon>
        <taxon>Thermanaeromonas</taxon>
    </lineage>
</organism>
<gene>
    <name evidence="2" type="ORF">SAMN00808754_1420</name>
</gene>
<sequence>MDEKGFLRELLLLTDQEVHNHLRDTDQKRDHLLELYLKLVFTLFSAAAGLEFLNVSWNATTLVIVNSILGIALLFGEAVYFAMISARKWHAEYVNVHLLIQAALTTEDLCISPQAIPKEKRHPFLPSLYTSRSFILVQLCNAGIIMLMGSLSFKTFQHTIVLLISGLAAIILFFLNTIRGSQMLKKAESDFWEHPEDCWIITGLALKKFHKTGG</sequence>
<feature type="transmembrane region" description="Helical" evidence="1">
    <location>
        <begin position="63"/>
        <end position="83"/>
    </location>
</feature>
<evidence type="ECO:0000313" key="3">
    <source>
        <dbReference type="Proteomes" id="UP000192569"/>
    </source>
</evidence>
<dbReference type="Proteomes" id="UP000192569">
    <property type="component" value="Chromosome I"/>
</dbReference>
<dbReference type="EMBL" id="LT838272">
    <property type="protein sequence ID" value="SMB96190.1"/>
    <property type="molecule type" value="Genomic_DNA"/>
</dbReference>
<evidence type="ECO:0000256" key="1">
    <source>
        <dbReference type="SAM" id="Phobius"/>
    </source>
</evidence>
<name>A0A1W1VSI5_9FIRM</name>
<keyword evidence="3" id="KW-1185">Reference proteome</keyword>
<evidence type="ECO:0000313" key="2">
    <source>
        <dbReference type="EMBL" id="SMB96190.1"/>
    </source>
</evidence>
<dbReference type="OrthoDB" id="9836619at2"/>
<dbReference type="AlphaFoldDB" id="A0A1W1VSI5"/>
<feature type="transmembrane region" description="Helical" evidence="1">
    <location>
        <begin position="35"/>
        <end position="57"/>
    </location>
</feature>
<proteinExistence type="predicted"/>
<feature type="transmembrane region" description="Helical" evidence="1">
    <location>
        <begin position="159"/>
        <end position="178"/>
    </location>
</feature>
<protein>
    <submittedName>
        <fullName evidence="2">Uncharacterized protein</fullName>
    </submittedName>
</protein>
<keyword evidence="1" id="KW-1133">Transmembrane helix</keyword>